<dbReference type="EMBL" id="AYYR01000039">
    <property type="protein sequence ID" value="KRM76017.1"/>
    <property type="molecule type" value="Genomic_DNA"/>
</dbReference>
<dbReference type="PATRIC" id="fig|1423733.4.peg.1938"/>
<dbReference type="Proteomes" id="UP000051845">
    <property type="component" value="Unassembled WGS sequence"/>
</dbReference>
<organism evidence="1 2">
    <name type="scientific">Secundilactobacillus collinoides DSM 20515 = JCM 1123</name>
    <dbReference type="NCBI Taxonomy" id="1423733"/>
    <lineage>
        <taxon>Bacteria</taxon>
        <taxon>Bacillati</taxon>
        <taxon>Bacillota</taxon>
        <taxon>Bacilli</taxon>
        <taxon>Lactobacillales</taxon>
        <taxon>Lactobacillaceae</taxon>
        <taxon>Secundilactobacillus</taxon>
    </lineage>
</organism>
<protein>
    <submittedName>
        <fullName evidence="1">Uncharacterized protein</fullName>
    </submittedName>
</protein>
<comment type="caution">
    <text evidence="1">The sequence shown here is derived from an EMBL/GenBank/DDBJ whole genome shotgun (WGS) entry which is preliminary data.</text>
</comment>
<evidence type="ECO:0000313" key="1">
    <source>
        <dbReference type="EMBL" id="KRM76017.1"/>
    </source>
</evidence>
<dbReference type="STRING" id="33960.TY91_13910"/>
<sequence>MKTKLTLEMERTLYQYCRDAGAVVVEEVTMPDDQGIVDTLSYQRQADGHVEWRCYELKVTKSDFHSKAKLSFIGHYNYFVLPLKLYREVADEIPEKIGVLSYQPYDAERLAAADEPVTVPGYFTVERKPRYQDLQLDEADLTDHFVHSLAREVGKAKRLDTGIAQYPTERLYTELKRRHQHYDIYDSEANFYDRFIDETRSTAVTALQEEVDALNLEIAQLQSVLLKKAKS</sequence>
<reference evidence="1 2" key="1">
    <citation type="journal article" date="2015" name="Genome Announc.">
        <title>Expanding the biotechnology potential of lactobacilli through comparative genomics of 213 strains and associated genera.</title>
        <authorList>
            <person name="Sun Z."/>
            <person name="Harris H.M."/>
            <person name="McCann A."/>
            <person name="Guo C."/>
            <person name="Argimon S."/>
            <person name="Zhang W."/>
            <person name="Yang X."/>
            <person name="Jeffery I.B."/>
            <person name="Cooney J.C."/>
            <person name="Kagawa T.F."/>
            <person name="Liu W."/>
            <person name="Song Y."/>
            <person name="Salvetti E."/>
            <person name="Wrobel A."/>
            <person name="Rasinkangas P."/>
            <person name="Parkhill J."/>
            <person name="Rea M.C."/>
            <person name="O'Sullivan O."/>
            <person name="Ritari J."/>
            <person name="Douillard F.P."/>
            <person name="Paul Ross R."/>
            <person name="Yang R."/>
            <person name="Briner A.E."/>
            <person name="Felis G.E."/>
            <person name="de Vos W.M."/>
            <person name="Barrangou R."/>
            <person name="Klaenhammer T.R."/>
            <person name="Caufield P.W."/>
            <person name="Cui Y."/>
            <person name="Zhang H."/>
            <person name="O'Toole P.W."/>
        </authorList>
    </citation>
    <scope>NUCLEOTIDE SEQUENCE [LARGE SCALE GENOMIC DNA]</scope>
    <source>
        <strain evidence="1 2">DSM 20515</strain>
    </source>
</reference>
<name>A0A0R2B9U8_SECCO</name>
<dbReference type="RefSeq" id="WP_054759409.1">
    <property type="nucleotide sequence ID" value="NZ_AYYR01000039.1"/>
</dbReference>
<gene>
    <name evidence="1" type="ORF">FC82_GL001840</name>
</gene>
<proteinExistence type="predicted"/>
<accession>A0A0R2B9U8</accession>
<evidence type="ECO:0000313" key="2">
    <source>
        <dbReference type="Proteomes" id="UP000051845"/>
    </source>
</evidence>
<dbReference type="AlphaFoldDB" id="A0A0R2B9U8"/>